<keyword evidence="1" id="KW-0812">Transmembrane</keyword>
<keyword evidence="1" id="KW-1133">Transmembrane helix</keyword>
<dbReference type="Proteomes" id="UP000774617">
    <property type="component" value="Unassembled WGS sequence"/>
</dbReference>
<keyword evidence="3" id="KW-1185">Reference proteome</keyword>
<accession>A0ABQ8GRB7</accession>
<keyword evidence="1" id="KW-0472">Membrane</keyword>
<protein>
    <recommendedName>
        <fullName evidence="4">Amino acid/polyamine transporter I</fullName>
    </recommendedName>
</protein>
<evidence type="ECO:0000313" key="2">
    <source>
        <dbReference type="EMBL" id="KAH7061234.1"/>
    </source>
</evidence>
<organism evidence="2 3">
    <name type="scientific">Macrophomina phaseolina</name>
    <dbReference type="NCBI Taxonomy" id="35725"/>
    <lineage>
        <taxon>Eukaryota</taxon>
        <taxon>Fungi</taxon>
        <taxon>Dikarya</taxon>
        <taxon>Ascomycota</taxon>
        <taxon>Pezizomycotina</taxon>
        <taxon>Dothideomycetes</taxon>
        <taxon>Dothideomycetes incertae sedis</taxon>
        <taxon>Botryosphaeriales</taxon>
        <taxon>Botryosphaeriaceae</taxon>
        <taxon>Macrophomina</taxon>
    </lineage>
</organism>
<gene>
    <name evidence="2" type="ORF">B0J12DRAFT_565320</name>
</gene>
<evidence type="ECO:0008006" key="4">
    <source>
        <dbReference type="Google" id="ProtNLM"/>
    </source>
</evidence>
<name>A0ABQ8GRB7_9PEZI</name>
<feature type="transmembrane region" description="Helical" evidence="1">
    <location>
        <begin position="12"/>
        <end position="32"/>
    </location>
</feature>
<feature type="non-terminal residue" evidence="2">
    <location>
        <position position="1"/>
    </location>
</feature>
<dbReference type="EMBL" id="JAGTJR010000004">
    <property type="protein sequence ID" value="KAH7061234.1"/>
    <property type="molecule type" value="Genomic_DNA"/>
</dbReference>
<proteinExistence type="predicted"/>
<sequence length="65" mass="6658">ESITTCGYLPIGMILTWIVAACLISTALALGVRQLDSAIPLAGSCSVAISVAYHHQDCGPKTAAL</sequence>
<evidence type="ECO:0000256" key="1">
    <source>
        <dbReference type="SAM" id="Phobius"/>
    </source>
</evidence>
<reference evidence="2 3" key="1">
    <citation type="journal article" date="2021" name="Nat. Commun.">
        <title>Genetic determinants of endophytism in the Arabidopsis root mycobiome.</title>
        <authorList>
            <person name="Mesny F."/>
            <person name="Miyauchi S."/>
            <person name="Thiergart T."/>
            <person name="Pickel B."/>
            <person name="Atanasova L."/>
            <person name="Karlsson M."/>
            <person name="Huettel B."/>
            <person name="Barry K.W."/>
            <person name="Haridas S."/>
            <person name="Chen C."/>
            <person name="Bauer D."/>
            <person name="Andreopoulos W."/>
            <person name="Pangilinan J."/>
            <person name="LaButti K."/>
            <person name="Riley R."/>
            <person name="Lipzen A."/>
            <person name="Clum A."/>
            <person name="Drula E."/>
            <person name="Henrissat B."/>
            <person name="Kohler A."/>
            <person name="Grigoriev I.V."/>
            <person name="Martin F.M."/>
            <person name="Hacquard S."/>
        </authorList>
    </citation>
    <scope>NUCLEOTIDE SEQUENCE [LARGE SCALE GENOMIC DNA]</scope>
    <source>
        <strain evidence="2 3">MPI-SDFR-AT-0080</strain>
    </source>
</reference>
<evidence type="ECO:0000313" key="3">
    <source>
        <dbReference type="Proteomes" id="UP000774617"/>
    </source>
</evidence>
<comment type="caution">
    <text evidence="2">The sequence shown here is derived from an EMBL/GenBank/DDBJ whole genome shotgun (WGS) entry which is preliminary data.</text>
</comment>